<sequence>MRKFVHSFFVLNTLLCFANLRRKNPVHFKSLAPLTDGLHSMRV</sequence>
<reference evidence="1" key="2">
    <citation type="journal article" date="2015" name="Fish Shellfish Immunol.">
        <title>Early steps in the European eel (Anguilla anguilla)-Vibrio vulnificus interaction in the gills: Role of the RtxA13 toxin.</title>
        <authorList>
            <person name="Callol A."/>
            <person name="Pajuelo D."/>
            <person name="Ebbesson L."/>
            <person name="Teles M."/>
            <person name="MacKenzie S."/>
            <person name="Amaro C."/>
        </authorList>
    </citation>
    <scope>NUCLEOTIDE SEQUENCE</scope>
</reference>
<dbReference type="AlphaFoldDB" id="A0A0E9QSV7"/>
<name>A0A0E9QSV7_ANGAN</name>
<reference evidence="1" key="1">
    <citation type="submission" date="2014-11" db="EMBL/GenBank/DDBJ databases">
        <authorList>
            <person name="Amaro Gonzalez C."/>
        </authorList>
    </citation>
    <scope>NUCLEOTIDE SEQUENCE</scope>
</reference>
<organism evidence="1">
    <name type="scientific">Anguilla anguilla</name>
    <name type="common">European freshwater eel</name>
    <name type="synonym">Muraena anguilla</name>
    <dbReference type="NCBI Taxonomy" id="7936"/>
    <lineage>
        <taxon>Eukaryota</taxon>
        <taxon>Metazoa</taxon>
        <taxon>Chordata</taxon>
        <taxon>Craniata</taxon>
        <taxon>Vertebrata</taxon>
        <taxon>Euteleostomi</taxon>
        <taxon>Actinopterygii</taxon>
        <taxon>Neopterygii</taxon>
        <taxon>Teleostei</taxon>
        <taxon>Anguilliformes</taxon>
        <taxon>Anguillidae</taxon>
        <taxon>Anguilla</taxon>
    </lineage>
</organism>
<protein>
    <submittedName>
        <fullName evidence="1">Uncharacterized protein</fullName>
    </submittedName>
</protein>
<dbReference type="EMBL" id="GBXM01088531">
    <property type="protein sequence ID" value="JAH20046.1"/>
    <property type="molecule type" value="Transcribed_RNA"/>
</dbReference>
<evidence type="ECO:0000313" key="1">
    <source>
        <dbReference type="EMBL" id="JAH20046.1"/>
    </source>
</evidence>
<proteinExistence type="predicted"/>
<accession>A0A0E9QSV7</accession>